<evidence type="ECO:0000313" key="2">
    <source>
        <dbReference type="Proteomes" id="UP000541610"/>
    </source>
</evidence>
<evidence type="ECO:0000313" key="1">
    <source>
        <dbReference type="EMBL" id="KAF4697266.1"/>
    </source>
</evidence>
<accession>A0A7J6PNG9</accession>
<sequence>MLIRHLIIGVSAQILPASEVLRALAPDTSPNAYPPLEKAERDDFKVECEFGTCWTGVGRGFMRFTLLDNEGVWLEHIECRVGERQLQHAWFSREGHIFSFLVEDFRYEFKEPPPDNTGLSPLRDLQSFTASDQRGAKDICLNATESFARAYPTFESLCEAVDDAANEAHNATLEADWDCDVGFSDPLRVTLFPRTDD</sequence>
<reference evidence="1 2" key="1">
    <citation type="submission" date="2020-04" db="EMBL/GenBank/DDBJ databases">
        <title>Perkinsus olseni comparative genomics.</title>
        <authorList>
            <person name="Bogema D.R."/>
        </authorList>
    </citation>
    <scope>NUCLEOTIDE SEQUENCE [LARGE SCALE GENOMIC DNA]</scope>
    <source>
        <strain evidence="1">00978-12</strain>
    </source>
</reference>
<proteinExistence type="predicted"/>
<dbReference type="AlphaFoldDB" id="A0A7J6PNG9"/>
<organism evidence="1 2">
    <name type="scientific">Perkinsus olseni</name>
    <name type="common">Perkinsus atlanticus</name>
    <dbReference type="NCBI Taxonomy" id="32597"/>
    <lineage>
        <taxon>Eukaryota</taxon>
        <taxon>Sar</taxon>
        <taxon>Alveolata</taxon>
        <taxon>Perkinsozoa</taxon>
        <taxon>Perkinsea</taxon>
        <taxon>Perkinsida</taxon>
        <taxon>Perkinsidae</taxon>
        <taxon>Perkinsus</taxon>
    </lineage>
</organism>
<dbReference type="EMBL" id="JABANP010000004">
    <property type="protein sequence ID" value="KAF4697266.1"/>
    <property type="molecule type" value="Genomic_DNA"/>
</dbReference>
<dbReference type="Proteomes" id="UP000541610">
    <property type="component" value="Unassembled WGS sequence"/>
</dbReference>
<protein>
    <submittedName>
        <fullName evidence="1">Uncharacterized protein</fullName>
    </submittedName>
</protein>
<name>A0A7J6PNG9_PEROL</name>
<comment type="caution">
    <text evidence="1">The sequence shown here is derived from an EMBL/GenBank/DDBJ whole genome shotgun (WGS) entry which is preliminary data.</text>
</comment>
<gene>
    <name evidence="1" type="ORF">FOZ60_009889</name>
</gene>